<accession>A0A7S1PJB0</accession>
<dbReference type="AlphaFoldDB" id="A0A7S1PJB0"/>
<evidence type="ECO:0008006" key="4">
    <source>
        <dbReference type="Google" id="ProtNLM"/>
    </source>
</evidence>
<feature type="transmembrane region" description="Helical" evidence="2">
    <location>
        <begin position="115"/>
        <end position="134"/>
    </location>
</feature>
<sequence>MVGEAVGRGRPQQVRTVCRAALRWAALLGMGFSLAFVLFGRLVLGALTWHAEVVEYATAFLPWQWAAPLLSVAAYFMDGVFVGATRPREMRDATFLAMAAFLAVGHGLGRSNNWLWAAFLLHVIIRAAALLCWYPRVEAAASQRAASRPLLASAP</sequence>
<protein>
    <recommendedName>
        <fullName evidence="4">Protein RFT1 homolog</fullName>
    </recommendedName>
</protein>
<dbReference type="EMBL" id="HBGE01000006">
    <property type="protein sequence ID" value="CAD9086430.1"/>
    <property type="molecule type" value="Transcribed_RNA"/>
</dbReference>
<evidence type="ECO:0000256" key="1">
    <source>
        <dbReference type="ARBA" id="ARBA00010199"/>
    </source>
</evidence>
<gene>
    <name evidence="3" type="ORF">ACAT0790_LOCUS4</name>
</gene>
<feature type="transmembrane region" description="Helical" evidence="2">
    <location>
        <begin position="21"/>
        <end position="43"/>
    </location>
</feature>
<organism evidence="3">
    <name type="scientific">Alexandrium catenella</name>
    <name type="common">Red tide dinoflagellate</name>
    <name type="synonym">Gonyaulax catenella</name>
    <dbReference type="NCBI Taxonomy" id="2925"/>
    <lineage>
        <taxon>Eukaryota</taxon>
        <taxon>Sar</taxon>
        <taxon>Alveolata</taxon>
        <taxon>Dinophyceae</taxon>
        <taxon>Gonyaulacales</taxon>
        <taxon>Pyrocystaceae</taxon>
        <taxon>Alexandrium</taxon>
    </lineage>
</organism>
<evidence type="ECO:0000313" key="3">
    <source>
        <dbReference type="EMBL" id="CAD9086430.1"/>
    </source>
</evidence>
<proteinExistence type="inferred from homology"/>
<dbReference type="GO" id="GO:0015297">
    <property type="term" value="F:antiporter activity"/>
    <property type="evidence" value="ECO:0007669"/>
    <property type="project" value="InterPro"/>
</dbReference>
<keyword evidence="2" id="KW-0812">Transmembrane</keyword>
<reference evidence="3" key="1">
    <citation type="submission" date="2021-01" db="EMBL/GenBank/DDBJ databases">
        <authorList>
            <person name="Corre E."/>
            <person name="Pelletier E."/>
            <person name="Niang G."/>
            <person name="Scheremetjew M."/>
            <person name="Finn R."/>
            <person name="Kale V."/>
            <person name="Holt S."/>
            <person name="Cochrane G."/>
            <person name="Meng A."/>
            <person name="Brown T."/>
            <person name="Cohen L."/>
        </authorList>
    </citation>
    <scope>NUCLEOTIDE SEQUENCE</scope>
    <source>
        <strain evidence="3">OF101</strain>
    </source>
</reference>
<dbReference type="InterPro" id="IPR002528">
    <property type="entry name" value="MATE_fam"/>
</dbReference>
<keyword evidence="2" id="KW-1133">Transmembrane helix</keyword>
<dbReference type="GO" id="GO:0042910">
    <property type="term" value="F:xenobiotic transmembrane transporter activity"/>
    <property type="evidence" value="ECO:0007669"/>
    <property type="project" value="InterPro"/>
</dbReference>
<feature type="transmembrane region" description="Helical" evidence="2">
    <location>
        <begin position="63"/>
        <end position="81"/>
    </location>
</feature>
<feature type="transmembrane region" description="Helical" evidence="2">
    <location>
        <begin position="93"/>
        <end position="109"/>
    </location>
</feature>
<dbReference type="GO" id="GO:0016020">
    <property type="term" value="C:membrane"/>
    <property type="evidence" value="ECO:0007669"/>
    <property type="project" value="InterPro"/>
</dbReference>
<name>A0A7S1PJB0_ALECA</name>
<evidence type="ECO:0000256" key="2">
    <source>
        <dbReference type="SAM" id="Phobius"/>
    </source>
</evidence>
<keyword evidence="2" id="KW-0472">Membrane</keyword>
<dbReference type="Pfam" id="PF01554">
    <property type="entry name" value="MatE"/>
    <property type="match status" value="1"/>
</dbReference>
<comment type="similarity">
    <text evidence="1">Belongs to the multi antimicrobial extrusion (MATE) (TC 2.A.66.1) family.</text>
</comment>